<feature type="compositionally biased region" description="Low complexity" evidence="1">
    <location>
        <begin position="110"/>
        <end position="142"/>
    </location>
</feature>
<feature type="compositionally biased region" description="Polar residues" evidence="1">
    <location>
        <begin position="62"/>
        <end position="71"/>
    </location>
</feature>
<gene>
    <name evidence="2" type="ORF">CHC_T00004804001</name>
</gene>
<dbReference type="Gramene" id="CDF36758">
    <property type="protein sequence ID" value="CDF36758"/>
    <property type="gene ID" value="CHC_T00004804001"/>
</dbReference>
<accession>R7QG50</accession>
<feature type="compositionally biased region" description="Basic and acidic residues" evidence="1">
    <location>
        <begin position="98"/>
        <end position="109"/>
    </location>
</feature>
<keyword evidence="3" id="KW-1185">Reference proteome</keyword>
<evidence type="ECO:0008006" key="4">
    <source>
        <dbReference type="Google" id="ProtNLM"/>
    </source>
</evidence>
<feature type="compositionally biased region" description="Polar residues" evidence="1">
    <location>
        <begin position="85"/>
        <end position="97"/>
    </location>
</feature>
<reference evidence="3" key="1">
    <citation type="journal article" date="2013" name="Proc. Natl. Acad. Sci. U.S.A.">
        <title>Genome structure and metabolic features in the red seaweed Chondrus crispus shed light on evolution of the Archaeplastida.</title>
        <authorList>
            <person name="Collen J."/>
            <person name="Porcel B."/>
            <person name="Carre W."/>
            <person name="Ball S.G."/>
            <person name="Chaparro C."/>
            <person name="Tonon T."/>
            <person name="Barbeyron T."/>
            <person name="Michel G."/>
            <person name="Noel B."/>
            <person name="Valentin K."/>
            <person name="Elias M."/>
            <person name="Artiguenave F."/>
            <person name="Arun A."/>
            <person name="Aury J.M."/>
            <person name="Barbosa-Neto J.F."/>
            <person name="Bothwell J.H."/>
            <person name="Bouget F.Y."/>
            <person name="Brillet L."/>
            <person name="Cabello-Hurtado F."/>
            <person name="Capella-Gutierrez S."/>
            <person name="Charrier B."/>
            <person name="Cladiere L."/>
            <person name="Cock J.M."/>
            <person name="Coelho S.M."/>
            <person name="Colleoni C."/>
            <person name="Czjzek M."/>
            <person name="Da Silva C."/>
            <person name="Delage L."/>
            <person name="Denoeud F."/>
            <person name="Deschamps P."/>
            <person name="Dittami S.M."/>
            <person name="Gabaldon T."/>
            <person name="Gachon C.M."/>
            <person name="Groisillier A."/>
            <person name="Herve C."/>
            <person name="Jabbari K."/>
            <person name="Katinka M."/>
            <person name="Kloareg B."/>
            <person name="Kowalczyk N."/>
            <person name="Labadie K."/>
            <person name="Leblanc C."/>
            <person name="Lopez P.J."/>
            <person name="McLachlan D.H."/>
            <person name="Meslet-Cladiere L."/>
            <person name="Moustafa A."/>
            <person name="Nehr Z."/>
            <person name="Nyvall Collen P."/>
            <person name="Panaud O."/>
            <person name="Partensky F."/>
            <person name="Poulain J."/>
            <person name="Rensing S.A."/>
            <person name="Rousvoal S."/>
            <person name="Samson G."/>
            <person name="Symeonidi A."/>
            <person name="Weissenbach J."/>
            <person name="Zambounis A."/>
            <person name="Wincker P."/>
            <person name="Boyen C."/>
        </authorList>
    </citation>
    <scope>NUCLEOTIDE SEQUENCE [LARGE SCALE GENOMIC DNA]</scope>
    <source>
        <strain evidence="3">cv. Stackhouse</strain>
    </source>
</reference>
<protein>
    <recommendedName>
        <fullName evidence="4">Tetratricopeptide SHNi-TPR domain-containing protein</fullName>
    </recommendedName>
</protein>
<dbReference type="RefSeq" id="XP_005716577.1">
    <property type="nucleotide sequence ID" value="XM_005716520.1"/>
</dbReference>
<dbReference type="KEGG" id="ccp:CHC_T00004804001"/>
<feature type="compositionally biased region" description="Polar residues" evidence="1">
    <location>
        <begin position="16"/>
        <end position="51"/>
    </location>
</feature>
<evidence type="ECO:0000313" key="3">
    <source>
        <dbReference type="Proteomes" id="UP000012073"/>
    </source>
</evidence>
<feature type="compositionally biased region" description="Basic and acidic residues" evidence="1">
    <location>
        <begin position="52"/>
        <end position="61"/>
    </location>
</feature>
<feature type="compositionally biased region" description="Basic and acidic residues" evidence="1">
    <location>
        <begin position="409"/>
        <end position="418"/>
    </location>
</feature>
<feature type="region of interest" description="Disordered" evidence="1">
    <location>
        <begin position="409"/>
        <end position="432"/>
    </location>
</feature>
<sequence>MSENAASAPVEVSVPPQHTVTSNHETLTPPSPNIPDSSTRPAASQLSTTTPDEQKDPKDVSQGKSPQSDPDSNVEDVVKQAEDQLAQQAGHNANESNDSAKTDTTKPETTHSTTTTTKPAGPSSSEAADAAVTAVAEALSEADSIPEPKVSQLDSKEIELSSADVTELLGQDSAATFRRAMALTLASGLAEVGGGVAVTTNEDKAGVMLQEATRLFVLLLTSVPDEAQESAGFAELLTGYGKSLLGFVRKAGQRQGVLGAKAKGDAAPAEEDLEDEDDNEELAWTQLEAARVAFERLVKGGADRFNSRLGDVHGCLGDLLLEGDAWEAASREYDIASTLLSGRRKAEVLYKQYLAMRRDAAVKAVEALKESVRAFEDAESDEETIKELREELSGFEEAIMPAVTLLKQGEKRAGEAKEATVVQPRKRAKKDK</sequence>
<dbReference type="AlphaFoldDB" id="R7QG50"/>
<dbReference type="EMBL" id="HG001800">
    <property type="protein sequence ID" value="CDF36758.1"/>
    <property type="molecule type" value="Genomic_DNA"/>
</dbReference>
<evidence type="ECO:0000313" key="2">
    <source>
        <dbReference type="EMBL" id="CDF36758.1"/>
    </source>
</evidence>
<organism evidence="2 3">
    <name type="scientific">Chondrus crispus</name>
    <name type="common">Carrageen Irish moss</name>
    <name type="synonym">Polymorpha crispa</name>
    <dbReference type="NCBI Taxonomy" id="2769"/>
    <lineage>
        <taxon>Eukaryota</taxon>
        <taxon>Rhodophyta</taxon>
        <taxon>Florideophyceae</taxon>
        <taxon>Rhodymeniophycidae</taxon>
        <taxon>Gigartinales</taxon>
        <taxon>Gigartinaceae</taxon>
        <taxon>Chondrus</taxon>
    </lineage>
</organism>
<dbReference type="GeneID" id="17324292"/>
<proteinExistence type="predicted"/>
<feature type="region of interest" description="Disordered" evidence="1">
    <location>
        <begin position="1"/>
        <end position="153"/>
    </location>
</feature>
<evidence type="ECO:0000256" key="1">
    <source>
        <dbReference type="SAM" id="MobiDB-lite"/>
    </source>
</evidence>
<dbReference type="Proteomes" id="UP000012073">
    <property type="component" value="Unassembled WGS sequence"/>
</dbReference>
<name>R7QG50_CHOCR</name>